<protein>
    <submittedName>
        <fullName evidence="2">Cucumopine synthase</fullName>
    </submittedName>
</protein>
<dbReference type="Proteomes" id="UP000248961">
    <property type="component" value="Unassembled WGS sequence"/>
</dbReference>
<evidence type="ECO:0000313" key="2">
    <source>
        <dbReference type="EMBL" id="RAL12611.1"/>
    </source>
</evidence>
<dbReference type="GeneID" id="37201946"/>
<keyword evidence="3" id="KW-1185">Reference proteome</keyword>
<dbReference type="Pfam" id="PF18631">
    <property type="entry name" value="Cucumopine_C"/>
    <property type="match status" value="1"/>
</dbReference>
<dbReference type="Gene3D" id="2.40.100.20">
    <property type="match status" value="1"/>
</dbReference>
<dbReference type="OrthoDB" id="4299926at2759"/>
<feature type="domain" description="Cucumopine synthase C-terminal helical bundle" evidence="1">
    <location>
        <begin position="153"/>
        <end position="213"/>
    </location>
</feature>
<name>A0A395HXG5_ASPHC</name>
<dbReference type="RefSeq" id="XP_025551765.1">
    <property type="nucleotide sequence ID" value="XM_025697657.1"/>
</dbReference>
<gene>
    <name evidence="2" type="ORF">BO97DRAFT_434185</name>
</gene>
<organism evidence="2 3">
    <name type="scientific">Aspergillus homomorphus (strain CBS 101889)</name>
    <dbReference type="NCBI Taxonomy" id="1450537"/>
    <lineage>
        <taxon>Eukaryota</taxon>
        <taxon>Fungi</taxon>
        <taxon>Dikarya</taxon>
        <taxon>Ascomycota</taxon>
        <taxon>Pezizomycotina</taxon>
        <taxon>Eurotiomycetes</taxon>
        <taxon>Eurotiomycetidae</taxon>
        <taxon>Eurotiales</taxon>
        <taxon>Aspergillaceae</taxon>
        <taxon>Aspergillus</taxon>
        <taxon>Aspergillus subgen. Circumdati</taxon>
    </lineage>
</organism>
<evidence type="ECO:0000313" key="3">
    <source>
        <dbReference type="Proteomes" id="UP000248961"/>
    </source>
</evidence>
<dbReference type="VEuPathDB" id="FungiDB:BO97DRAFT_434185"/>
<dbReference type="InterPro" id="IPR040602">
    <property type="entry name" value="Cucumopine_C"/>
</dbReference>
<reference evidence="2 3" key="1">
    <citation type="submission" date="2018-02" db="EMBL/GenBank/DDBJ databases">
        <title>The genomes of Aspergillus section Nigri reveals drivers in fungal speciation.</title>
        <authorList>
            <consortium name="DOE Joint Genome Institute"/>
            <person name="Vesth T.C."/>
            <person name="Nybo J."/>
            <person name="Theobald S."/>
            <person name="Brandl J."/>
            <person name="Frisvad J.C."/>
            <person name="Nielsen K.F."/>
            <person name="Lyhne E.K."/>
            <person name="Kogle M.E."/>
            <person name="Kuo A."/>
            <person name="Riley R."/>
            <person name="Clum A."/>
            <person name="Nolan M."/>
            <person name="Lipzen A."/>
            <person name="Salamov A."/>
            <person name="Henrissat B."/>
            <person name="Wiebenga A."/>
            <person name="De vries R.P."/>
            <person name="Grigoriev I.V."/>
            <person name="Mortensen U.H."/>
            <person name="Andersen M.R."/>
            <person name="Baker S.E."/>
        </authorList>
    </citation>
    <scope>NUCLEOTIDE SEQUENCE [LARGE SCALE GENOMIC DNA]</scope>
    <source>
        <strain evidence="2 3">CBS 101889</strain>
    </source>
</reference>
<accession>A0A395HXG5</accession>
<dbReference type="AlphaFoldDB" id="A0A395HXG5"/>
<dbReference type="EMBL" id="KZ824282">
    <property type="protein sequence ID" value="RAL12611.1"/>
    <property type="molecule type" value="Genomic_DNA"/>
</dbReference>
<sequence length="295" mass="33055">MALLIKSSSPRRVKVKWPQLDITISVEMNEGQNSHVVDLFFESLPYRSLQNHALVSGDHLYHLVPCEKLIYTHADYKHLEIKYGPLTEYLPAAPCGRVLPEDMDSLRAAGNGVWKACHQTKQIIGVIIWDARQVEPTEHLPLRQERFGVTDEVKALVRKIHDETEKSWSGISDDLRIAHNGMAPSCAGSKGSYFATMVFINGEIRPLGYNVVFASVPSEFVGYTGASFLCMTNREIADLIKQSVQTNPDHVVACEDFLALISAFGKYVNLLNAQNLCLFPWRHSTECPIALNKTD</sequence>
<evidence type="ECO:0000259" key="1">
    <source>
        <dbReference type="Pfam" id="PF18631"/>
    </source>
</evidence>
<proteinExistence type="predicted"/>